<dbReference type="EMBL" id="BAAAPC010000008">
    <property type="protein sequence ID" value="GAA1995592.1"/>
    <property type="molecule type" value="Genomic_DNA"/>
</dbReference>
<proteinExistence type="predicted"/>
<reference evidence="3" key="1">
    <citation type="journal article" date="2019" name="Int. J. Syst. Evol. Microbiol.">
        <title>The Global Catalogue of Microorganisms (GCM) 10K type strain sequencing project: providing services to taxonomists for standard genome sequencing and annotation.</title>
        <authorList>
            <consortium name="The Broad Institute Genomics Platform"/>
            <consortium name="The Broad Institute Genome Sequencing Center for Infectious Disease"/>
            <person name="Wu L."/>
            <person name="Ma J."/>
        </authorList>
    </citation>
    <scope>NUCLEOTIDE SEQUENCE [LARGE SCALE GENOMIC DNA]</scope>
    <source>
        <strain evidence="3">JCM 15313</strain>
    </source>
</reference>
<evidence type="ECO:0000313" key="2">
    <source>
        <dbReference type="EMBL" id="GAA1995592.1"/>
    </source>
</evidence>
<dbReference type="Proteomes" id="UP001501585">
    <property type="component" value="Unassembled WGS sequence"/>
</dbReference>
<name>A0ABP5ED08_9ACTN</name>
<organism evidence="2 3">
    <name type="scientific">Nocardiopsis rhodophaea</name>
    <dbReference type="NCBI Taxonomy" id="280238"/>
    <lineage>
        <taxon>Bacteria</taxon>
        <taxon>Bacillati</taxon>
        <taxon>Actinomycetota</taxon>
        <taxon>Actinomycetes</taxon>
        <taxon>Streptosporangiales</taxon>
        <taxon>Nocardiopsidaceae</taxon>
        <taxon>Nocardiopsis</taxon>
    </lineage>
</organism>
<protein>
    <recommendedName>
        <fullName evidence="4">WXG100 family type VII secretion target</fullName>
    </recommendedName>
</protein>
<feature type="region of interest" description="Disordered" evidence="1">
    <location>
        <begin position="91"/>
        <end position="112"/>
    </location>
</feature>
<dbReference type="RefSeq" id="WP_344161962.1">
    <property type="nucleotide sequence ID" value="NZ_BAAAPC010000008.1"/>
</dbReference>
<gene>
    <name evidence="2" type="ORF">GCM10009799_22520</name>
</gene>
<evidence type="ECO:0000313" key="3">
    <source>
        <dbReference type="Proteomes" id="UP001501585"/>
    </source>
</evidence>
<accession>A0ABP5ED08</accession>
<evidence type="ECO:0000256" key="1">
    <source>
        <dbReference type="SAM" id="MobiDB-lite"/>
    </source>
</evidence>
<sequence length="112" mass="11878">MAEGPAGNPEPAKQKGKQTVEISEQFKDIEQIFKKACENAKDASGKQAVGDGYSLFRGDAIGVMMKVAEHGKQMGGNIQVAGGALGATDDENAHNFQRSGDAFLKRNPNVDL</sequence>
<keyword evidence="3" id="KW-1185">Reference proteome</keyword>
<comment type="caution">
    <text evidence="2">The sequence shown here is derived from an EMBL/GenBank/DDBJ whole genome shotgun (WGS) entry which is preliminary data.</text>
</comment>
<evidence type="ECO:0008006" key="4">
    <source>
        <dbReference type="Google" id="ProtNLM"/>
    </source>
</evidence>